<comment type="caution">
    <text evidence="3">The sequence shown here is derived from an EMBL/GenBank/DDBJ whole genome shotgun (WGS) entry which is preliminary data.</text>
</comment>
<protein>
    <submittedName>
        <fullName evidence="3">Uncharacterized protein</fullName>
    </submittedName>
</protein>
<organism evidence="3 4">
    <name type="scientific">Akanthomyces lecanii RCEF 1005</name>
    <dbReference type="NCBI Taxonomy" id="1081108"/>
    <lineage>
        <taxon>Eukaryota</taxon>
        <taxon>Fungi</taxon>
        <taxon>Dikarya</taxon>
        <taxon>Ascomycota</taxon>
        <taxon>Pezizomycotina</taxon>
        <taxon>Sordariomycetes</taxon>
        <taxon>Hypocreomycetidae</taxon>
        <taxon>Hypocreales</taxon>
        <taxon>Cordycipitaceae</taxon>
        <taxon>Akanthomyces</taxon>
        <taxon>Cordyceps confragosa</taxon>
    </lineage>
</organism>
<dbReference type="AlphaFoldDB" id="A0A167NV19"/>
<evidence type="ECO:0000313" key="3">
    <source>
        <dbReference type="EMBL" id="OAA55976.1"/>
    </source>
</evidence>
<dbReference type="Proteomes" id="UP000076881">
    <property type="component" value="Unassembled WGS sequence"/>
</dbReference>
<gene>
    <name evidence="3" type="ORF">LEL_10977</name>
</gene>
<dbReference type="STRING" id="1081108.A0A167NV19"/>
<feature type="compositionally biased region" description="Low complexity" evidence="1">
    <location>
        <begin position="85"/>
        <end position="114"/>
    </location>
</feature>
<reference evidence="3 4" key="1">
    <citation type="journal article" date="2016" name="Genome Biol. Evol.">
        <title>Divergent and convergent evolution of fungal pathogenicity.</title>
        <authorList>
            <person name="Shang Y."/>
            <person name="Xiao G."/>
            <person name="Zheng P."/>
            <person name="Cen K."/>
            <person name="Zhan S."/>
            <person name="Wang C."/>
        </authorList>
    </citation>
    <scope>NUCLEOTIDE SEQUENCE [LARGE SCALE GENOMIC DNA]</scope>
    <source>
        <strain evidence="3 4">RCEF 1005</strain>
    </source>
</reference>
<feature type="transmembrane region" description="Helical" evidence="2">
    <location>
        <begin position="49"/>
        <end position="73"/>
    </location>
</feature>
<feature type="region of interest" description="Disordered" evidence="1">
    <location>
        <begin position="1"/>
        <end position="37"/>
    </location>
</feature>
<keyword evidence="2" id="KW-0472">Membrane</keyword>
<keyword evidence="2" id="KW-0812">Transmembrane</keyword>
<evidence type="ECO:0000256" key="2">
    <source>
        <dbReference type="SAM" id="Phobius"/>
    </source>
</evidence>
<accession>A0A167NV19</accession>
<evidence type="ECO:0000256" key="1">
    <source>
        <dbReference type="SAM" id="MobiDB-lite"/>
    </source>
</evidence>
<keyword evidence="2" id="KW-1133">Transmembrane helix</keyword>
<proteinExistence type="predicted"/>
<name>A0A167NV19_CORDF</name>
<sequence>MNQNGSKYDPSTAPEVAYHNAPELGPNNESRTGSDPRPVGKSLEQLFKVFWGVIVTTLIVLAALGGGIGGGLAANSHKSPPDLVSSAPTPTSTSASTSSSSSISTSATPTVTTSCNASDSTFYTPLNQASSNRPYSINGTTLSYQIHCFKNFAASGSGHNPNINTLEETPNLSTLEACITACASYNLAFAAGNPNPSYSELCSGVIYVATDTPPTCYLNSGKNGDAVSVTFQPRQEIDSAVLAWGS</sequence>
<dbReference type="OrthoDB" id="4826557at2759"/>
<keyword evidence="4" id="KW-1185">Reference proteome</keyword>
<dbReference type="EMBL" id="AZHF01000037">
    <property type="protein sequence ID" value="OAA55976.1"/>
    <property type="molecule type" value="Genomic_DNA"/>
</dbReference>
<evidence type="ECO:0000313" key="4">
    <source>
        <dbReference type="Proteomes" id="UP000076881"/>
    </source>
</evidence>
<feature type="region of interest" description="Disordered" evidence="1">
    <location>
        <begin position="76"/>
        <end position="114"/>
    </location>
</feature>